<dbReference type="AlphaFoldDB" id="A0A2T1N7J0"/>
<sequence length="225" mass="25563">MKTQELKILMVDDHPMIIEGYMHTLMATKKENQSLTIDIASDCDSALKAMKKAKSIGVPYNIYFFDISIPESSDGLYKSGEDLAKRVRMVEEDAKIVILTMFDEVYRIHDIIKTINPEGFLIKSDLTSSELASAFQAIQNNPPFYSGTINKILRKSLQNPITLDLINHKMLHLLSLGVKTKDLVKHLDLTLSAIEKRKKNIKELFFVEDGKDETLIKIAKEKGYI</sequence>
<dbReference type="OrthoDB" id="651456at2"/>
<protein>
    <submittedName>
        <fullName evidence="3">DNA-binding response regulator</fullName>
    </submittedName>
</protein>
<dbReference type="Gene3D" id="3.40.50.2300">
    <property type="match status" value="1"/>
</dbReference>
<feature type="domain" description="Response regulatory" evidence="2">
    <location>
        <begin position="7"/>
        <end position="138"/>
    </location>
</feature>
<feature type="modified residue" description="4-aspartylphosphate" evidence="1">
    <location>
        <position position="66"/>
    </location>
</feature>
<dbReference type="Pfam" id="PF00072">
    <property type="entry name" value="Response_reg"/>
    <property type="match status" value="1"/>
</dbReference>
<organism evidence="3 4">
    <name type="scientific">Mesoflavibacter zeaxanthinifaciens subsp. sabulilitoris</name>
    <dbReference type="NCBI Taxonomy" id="1520893"/>
    <lineage>
        <taxon>Bacteria</taxon>
        <taxon>Pseudomonadati</taxon>
        <taxon>Bacteroidota</taxon>
        <taxon>Flavobacteriia</taxon>
        <taxon>Flavobacteriales</taxon>
        <taxon>Flavobacteriaceae</taxon>
        <taxon>Mesoflavibacter</taxon>
    </lineage>
</organism>
<gene>
    <name evidence="3" type="ORF">C7H61_11155</name>
</gene>
<dbReference type="InterPro" id="IPR001789">
    <property type="entry name" value="Sig_transdc_resp-reg_receiver"/>
</dbReference>
<evidence type="ECO:0000259" key="2">
    <source>
        <dbReference type="PROSITE" id="PS50110"/>
    </source>
</evidence>
<reference evidence="3 4" key="1">
    <citation type="submission" date="2018-03" db="EMBL/GenBank/DDBJ databases">
        <title>Mesoflavibacter sp. HG37 and Mesoflavibacter sp. HG96 sp.nov., two marine bacteria isolated from seawater of Western Pacific Ocean.</title>
        <authorList>
            <person name="Cheng H."/>
            <person name="Wu Y.-H."/>
            <person name="Guo L.-L."/>
            <person name="Xu X.-W."/>
        </authorList>
    </citation>
    <scope>NUCLEOTIDE SEQUENCE [LARGE SCALE GENOMIC DNA]</scope>
    <source>
        <strain evidence="3 4">KCTC 42117</strain>
    </source>
</reference>
<dbReference type="GO" id="GO:0003677">
    <property type="term" value="F:DNA binding"/>
    <property type="evidence" value="ECO:0007669"/>
    <property type="project" value="UniProtKB-KW"/>
</dbReference>
<evidence type="ECO:0000313" key="4">
    <source>
        <dbReference type="Proteomes" id="UP000238430"/>
    </source>
</evidence>
<dbReference type="InterPro" id="IPR011006">
    <property type="entry name" value="CheY-like_superfamily"/>
</dbReference>
<name>A0A2T1N7J0_9FLAO</name>
<accession>A0A2T1N7J0</accession>
<dbReference type="Proteomes" id="UP000238430">
    <property type="component" value="Unassembled WGS sequence"/>
</dbReference>
<evidence type="ECO:0000256" key="1">
    <source>
        <dbReference type="PROSITE-ProRule" id="PRU00169"/>
    </source>
</evidence>
<dbReference type="SUPFAM" id="SSF52172">
    <property type="entry name" value="CheY-like"/>
    <property type="match status" value="1"/>
</dbReference>
<comment type="caution">
    <text evidence="3">The sequence shown here is derived from an EMBL/GenBank/DDBJ whole genome shotgun (WGS) entry which is preliminary data.</text>
</comment>
<keyword evidence="4" id="KW-1185">Reference proteome</keyword>
<dbReference type="EMBL" id="PXOT01000025">
    <property type="protein sequence ID" value="PSG87763.1"/>
    <property type="molecule type" value="Genomic_DNA"/>
</dbReference>
<dbReference type="RefSeq" id="WP_106679818.1">
    <property type="nucleotide sequence ID" value="NZ_JACHWV010000004.1"/>
</dbReference>
<dbReference type="PROSITE" id="PS50110">
    <property type="entry name" value="RESPONSE_REGULATORY"/>
    <property type="match status" value="1"/>
</dbReference>
<evidence type="ECO:0000313" key="3">
    <source>
        <dbReference type="EMBL" id="PSG87763.1"/>
    </source>
</evidence>
<proteinExistence type="predicted"/>
<keyword evidence="1" id="KW-0597">Phosphoprotein</keyword>
<dbReference type="SMART" id="SM00448">
    <property type="entry name" value="REC"/>
    <property type="match status" value="1"/>
</dbReference>
<keyword evidence="3" id="KW-0238">DNA-binding</keyword>
<dbReference type="GO" id="GO:0000160">
    <property type="term" value="P:phosphorelay signal transduction system"/>
    <property type="evidence" value="ECO:0007669"/>
    <property type="project" value="InterPro"/>
</dbReference>